<name>A0A6C0JJF2_9ZZZZ</name>
<evidence type="ECO:0000313" key="3">
    <source>
        <dbReference type="EMBL" id="QHU05782.1"/>
    </source>
</evidence>
<reference evidence="3" key="1">
    <citation type="journal article" date="2020" name="Nature">
        <title>Giant virus diversity and host interactions through global metagenomics.</title>
        <authorList>
            <person name="Schulz F."/>
            <person name="Roux S."/>
            <person name="Paez-Espino D."/>
            <person name="Jungbluth S."/>
            <person name="Walsh D.A."/>
            <person name="Denef V.J."/>
            <person name="McMahon K.D."/>
            <person name="Konstantinidis K.T."/>
            <person name="Eloe-Fadrosh E.A."/>
            <person name="Kyrpides N.C."/>
            <person name="Woyke T."/>
        </authorList>
    </citation>
    <scope>NUCLEOTIDE SEQUENCE</scope>
    <source>
        <strain evidence="3">GVMAG-M-3300027736-24</strain>
    </source>
</reference>
<dbReference type="EMBL" id="MN740419">
    <property type="protein sequence ID" value="QHU05782.1"/>
    <property type="molecule type" value="Genomic_DNA"/>
</dbReference>
<organism evidence="3">
    <name type="scientific">viral metagenome</name>
    <dbReference type="NCBI Taxonomy" id="1070528"/>
    <lineage>
        <taxon>unclassified sequences</taxon>
        <taxon>metagenomes</taxon>
        <taxon>organismal metagenomes</taxon>
    </lineage>
</organism>
<accession>A0A6C0JJF2</accession>
<feature type="coiled-coil region" evidence="1">
    <location>
        <begin position="1558"/>
        <end position="1613"/>
    </location>
</feature>
<feature type="region of interest" description="Disordered" evidence="2">
    <location>
        <begin position="1621"/>
        <end position="1656"/>
    </location>
</feature>
<evidence type="ECO:0000256" key="1">
    <source>
        <dbReference type="SAM" id="Coils"/>
    </source>
</evidence>
<protein>
    <submittedName>
        <fullName evidence="3">Uncharacterized protein</fullName>
    </submittedName>
</protein>
<proteinExistence type="predicted"/>
<sequence length="1656" mass="194475">MTTNTLLYGSVIKFRSTEPIYNSKLFFVERLDDDELVIKDNKGNKISIPIEDESLPESITEIIVLYKPTLSFAEIHRLYPSVWVEIEIDDGAVQGQIVTVDRYLEIKLRDKHIYIPIDRGFPKNVINITPIPTPGTKERLGLDVELLENEEGEEADEDVGEDSGKVENEGKEYEENVILGFIEEEIDTGGTRYFYSSEQQTTDLLEHLLFNIPEEERTPKKLKQITKLIKRYKELRTKYTTFSNGIYINKLPTNQILKNAYEMKNTFLIPITKNIKINRYVNEDELEQLRIERRKNKKIVDTPIIDGEYYEYNISEWYNAPLEKLRNEGKYEDKVSATDDIIRNKMVNLNKKKNELLDIINKMKEIYLYDKNTLYMSFNRYTLRVDEPYIVNSVVVPPIDFINYSKVYQSSTNLIDKCNLSRLPYYSYFYKFSKEFVTNDSETELFMNDKYVYYVNNCDIFEIYLKNILPTLNDWIENGINKGYTNPFYNYYQAIKQFETIQMNELHSSDYHTIESYVKLAVARYKKNMQHTEIEERVKNETIQTPISESYNKIVASIISNEYYSSSEILKMTEIDNLNYYKELYIQRLPMIEIDDTEIKELILEIKQRVTQEDGKKIDKFYTTEQEKENDNGKIVLKNVDKIPAVEYIYKRLKDSPLSLEELSLCIKKIIDNGLKTSKSLTKVPNIQLIIQMVIDLQIVEGHLAFVKESEKMYTWDGKQWKDSLKDVCFNENSLVVTKGDCDKDDEYNKKVLSLINELNERKIKERTVEATNQEFKVEYAEQKLLSLNKKKLRLDTQYNSEKMIYYELEAQSEKIATIQSPYFELRDKILSEQVLENKYKLIQLFVQKYTKKGIDINWFYCVETSVKLLPSFFNKLANAYLITDNYDDVMAEICLTQGTKSDNGDKWVDKHSGYIIDNIEFDDDEGFDVKGFKRTTRDVLDSKETNIFDNDVIEEITNEMIINTTIKTLFFYLGVIYVEPNDLYELVTQSHKIAIDSGIKENPKKPIWLLCIIIGHVLVYIQTFKGQLKMTSSFPNCKKSFKGYPLDESGNIDGIKYITCVVKALTKGGAPWDVFSKIEEEAVVRMIGGSISKYILPIFEIEEKIKSKRLELPKEEAQEFKSTKWERFSPRLTPIKQLAVREQRMLTVEDCKDRITYLSFLIQKDINEHVSKEEAILTDHLSKPFLVNACCNTDNYVYRYFLNRTRIEDKLIEIISLKKKLRKVDKYLVVPKLYFKGKQAEIKLIPSKELSDQTRYSGIIKWVQTRKDLIESEFKVLPRYDVADSLTLKIEKMKEQGIEISEDTFLKLLKKVAIITEDAPVKPENLLPDDEVITLLDSKNNKEIVDTLYGKNNDMMKYIEKTHPPLLQVINFNKDCLKEKRNMLIPVSIEHFNYLNQILYNKIRALLFVFPQFIFSNKEQDKVSCDHWNLSPIHSEDITNMVTAYYENMMRLSKDERLAATLRKVSLERYKILFTIEIPDQKVKNIFYQYIFISIFTSYFKELKSSTDKTNIRKYIDAIILLFNKEDKYALNFDITKINYEINLSKKSETEIKTNYLKSLSQDARKSENVLKEHKLEKWGVGLQKGMFKYVKGNYLKDKESAEKVIANLEKDVPDKLDVYNEEPGEFAPLDDPDEYSSLVSENYEDDDDIENEEE</sequence>
<evidence type="ECO:0000256" key="2">
    <source>
        <dbReference type="SAM" id="MobiDB-lite"/>
    </source>
</evidence>
<feature type="compositionally biased region" description="Acidic residues" evidence="2">
    <location>
        <begin position="1621"/>
        <end position="1636"/>
    </location>
</feature>
<keyword evidence="1" id="KW-0175">Coiled coil</keyword>
<feature type="compositionally biased region" description="Acidic residues" evidence="2">
    <location>
        <begin position="1644"/>
        <end position="1656"/>
    </location>
</feature>